<evidence type="ECO:0000313" key="4">
    <source>
        <dbReference type="Proteomes" id="UP000655588"/>
    </source>
</evidence>
<feature type="coiled-coil region" evidence="1">
    <location>
        <begin position="589"/>
        <end position="764"/>
    </location>
</feature>
<evidence type="ECO:0008006" key="5">
    <source>
        <dbReference type="Google" id="ProtNLM"/>
    </source>
</evidence>
<sequence length="1160" mass="133796">MEFSVSEMEEKELELPTKGKTLLENSDRIRSGVTSDASGAEDTDSLNQQHVRMHEKERMPIHEELIRDSITQNEVDSLLLENSDRRECHLIQENNVDTIMKNSTSLSNFSNEFLMCQTSVDTILPQEKSLQKSSSCNDVRSSSPMLGDTLLSISSDVISKHDLRSASPNTMYNDEGETIFNNKLHTENRETSLRVTVGVDTQKSCEIKNNIGRMKDEICHSNIDENLIVNNDQIQTNVVKCERDSNKEQKPCEIIKRTKPQSNVISRPTLIDDSRLVKISLPPNPINIMQSNAQFLNKSRNFLNFITEKSTNIMERALLPQHLAMRYNSVMKSADNTCNEKRYTEISSGMEFSSTGSVFNISEPLTKAKNISHVAKDETDDQIAENEYIKNDENKNTFMYLVTNDDTFDKSNGIDNSLKLRDSEQLEFSPRNNDVNKTNDNVLCAKTNRTGNINPTVLNTGYDDIDQSIAGTMCQSKEENIDLEDSKQSLLQHPAYFTLLKDYADLKSKHLKLQEEVEHLEEKNRILEAQNKGEIFSVQIETLEKTINRLTLELHTSLETQEMYKKEYTAANKERESMVMKYAVSEKQLIDTQRAREFAERKVKEMTTQQEVLHSKLREMQGERARICNILTGKHREVTDLQREVEKLKEDVKMRDIKLQWTQNKLKTEMDLQKETQQKLDKTTIRINEMKEECEQVRKETQETMRKFQQSEENKAVTLDQQLKEQQARLILERHVTEDKEMLRVQLQKEVDTLKHRQQVLIEENNTLSLKIQDAEKCRLNYESNLSNLKIIVDQRQKEITELLSKVSELETLKIQLQHKNQYLTSTEVEIQHLRLANEELQADMSACRQKEAEMLDFTQKLTDKNVRLQSEFTAIEAKAKQLEQENGPLHQRINELIDKVKALEESLAVERKARIEECEALAKCLAEQTQVAQNLAQELEDSQGENAVLKRKQQLSMKEMTRELQQCRKKLEAFETSVPYNSLSVTSRTESNISLNTVALNGALSDNSNNGDQSTRPIEPSRQLLIDRIIKLQESNAKKAEKLDFFEEHARILLEELQKKKKIIQTYILHENIGAMGGSERDKYKAELARHGGIMASVYNQRVSDDNMTLELSLEINQKLQAVLEDALFKNITLKDNIDTLDEEIARLTMQNQQRQNTN</sequence>
<feature type="coiled-coil region" evidence="1">
    <location>
        <begin position="793"/>
        <end position="978"/>
    </location>
</feature>
<dbReference type="InterPro" id="IPR038830">
    <property type="entry name" value="CCDC186"/>
</dbReference>
<name>A0A833W6R8_9HYME</name>
<feature type="coiled-coil region" evidence="1">
    <location>
        <begin position="503"/>
        <end position="560"/>
    </location>
</feature>
<dbReference type="Proteomes" id="UP000655588">
    <property type="component" value="Unassembled WGS sequence"/>
</dbReference>
<proteinExistence type="predicted"/>
<dbReference type="EMBL" id="WNWW01000674">
    <property type="protein sequence ID" value="KAF3422608.1"/>
    <property type="molecule type" value="Genomic_DNA"/>
</dbReference>
<dbReference type="GO" id="GO:0005802">
    <property type="term" value="C:trans-Golgi network"/>
    <property type="evidence" value="ECO:0007669"/>
    <property type="project" value="TreeGrafter"/>
</dbReference>
<accession>A0A833W6R8</accession>
<feature type="region of interest" description="Disordered" evidence="2">
    <location>
        <begin position="1"/>
        <end position="47"/>
    </location>
</feature>
<evidence type="ECO:0000256" key="2">
    <source>
        <dbReference type="SAM" id="MobiDB-lite"/>
    </source>
</evidence>
<dbReference type="PANTHER" id="PTHR18911">
    <property type="entry name" value="CTCL TUMOR ANTIGEN HD-CL-01"/>
    <property type="match status" value="1"/>
</dbReference>
<comment type="caution">
    <text evidence="3">The sequence shown here is derived from an EMBL/GenBank/DDBJ whole genome shotgun (WGS) entry which is preliminary data.</text>
</comment>
<dbReference type="GO" id="GO:0031267">
    <property type="term" value="F:small GTPase binding"/>
    <property type="evidence" value="ECO:0007669"/>
    <property type="project" value="TreeGrafter"/>
</dbReference>
<keyword evidence="4" id="KW-1185">Reference proteome</keyword>
<dbReference type="AlphaFoldDB" id="A0A833W6R8"/>
<organism evidence="3 4">
    <name type="scientific">Frieseomelitta varia</name>
    <dbReference type="NCBI Taxonomy" id="561572"/>
    <lineage>
        <taxon>Eukaryota</taxon>
        <taxon>Metazoa</taxon>
        <taxon>Ecdysozoa</taxon>
        <taxon>Arthropoda</taxon>
        <taxon>Hexapoda</taxon>
        <taxon>Insecta</taxon>
        <taxon>Pterygota</taxon>
        <taxon>Neoptera</taxon>
        <taxon>Endopterygota</taxon>
        <taxon>Hymenoptera</taxon>
        <taxon>Apocrita</taxon>
        <taxon>Aculeata</taxon>
        <taxon>Apoidea</taxon>
        <taxon>Anthophila</taxon>
        <taxon>Apidae</taxon>
        <taxon>Frieseomelitta</taxon>
    </lineage>
</organism>
<keyword evidence="1" id="KW-0175">Coiled coil</keyword>
<evidence type="ECO:0000256" key="1">
    <source>
        <dbReference type="SAM" id="Coils"/>
    </source>
</evidence>
<dbReference type="PANTHER" id="PTHR18911:SF5">
    <property type="entry name" value="COILED-COIL DOMAIN-CONTAINING PROTEIN 186"/>
    <property type="match status" value="1"/>
</dbReference>
<dbReference type="GO" id="GO:0099518">
    <property type="term" value="P:vesicle cytoskeletal trafficking"/>
    <property type="evidence" value="ECO:0007669"/>
    <property type="project" value="TreeGrafter"/>
</dbReference>
<feature type="coiled-coil region" evidence="1">
    <location>
        <begin position="1132"/>
        <end position="1159"/>
    </location>
</feature>
<evidence type="ECO:0000313" key="3">
    <source>
        <dbReference type="EMBL" id="KAF3422608.1"/>
    </source>
</evidence>
<gene>
    <name evidence="3" type="ORF">E2986_04229</name>
</gene>
<protein>
    <recommendedName>
        <fullName evidence="5">Coiled-coil domain-containing protein 186</fullName>
    </recommendedName>
</protein>
<reference evidence="3" key="1">
    <citation type="submission" date="2019-11" db="EMBL/GenBank/DDBJ databases">
        <title>The nuclear and mitochondrial genomes of Frieseomelitta varia - a highly eusocial stingless bee (Meliponini) with a permanently sterile worker caste.</title>
        <authorList>
            <person name="Freitas F.C.P."/>
            <person name="Lourenco A.P."/>
            <person name="Nunes F.M.F."/>
            <person name="Paschoal A.R."/>
            <person name="Abreu F.C.P."/>
            <person name="Barbin F.O."/>
            <person name="Bataglia L."/>
            <person name="Cardoso-Junior C.A.M."/>
            <person name="Cervoni M.S."/>
            <person name="Silva S.R."/>
            <person name="Dalarmi F."/>
            <person name="Del Lama M.A."/>
            <person name="Depintor T.S."/>
            <person name="Ferreira K.M."/>
            <person name="Goria P.S."/>
            <person name="Jaskot M.C."/>
            <person name="Lago D.C."/>
            <person name="Luna-Lucena D."/>
            <person name="Moda L.M."/>
            <person name="Nascimento L."/>
            <person name="Pedrino M."/>
            <person name="Rabico F.O."/>
            <person name="Sanches F.C."/>
            <person name="Santos D.E."/>
            <person name="Santos C.G."/>
            <person name="Vieira J."/>
            <person name="Lopes T.F."/>
            <person name="Barchuk A.R."/>
            <person name="Hartfelder K."/>
            <person name="Simoes Z.L.P."/>
            <person name="Bitondi M.M.G."/>
            <person name="Pinheiro D.G."/>
        </authorList>
    </citation>
    <scope>NUCLEOTIDE SEQUENCE</scope>
    <source>
        <strain evidence="3">USP_RPSP 00005682</strain>
        <tissue evidence="3">Whole individual</tissue>
    </source>
</reference>